<reference evidence="6" key="1">
    <citation type="submission" date="2020-09" db="EMBL/GenBank/DDBJ databases">
        <title>Pelagicoccus enzymogenes sp. nov. with an EPS production, isolated from marine sediment.</title>
        <authorList>
            <person name="Feng X."/>
        </authorList>
    </citation>
    <scope>NUCLEOTIDE SEQUENCE</scope>
    <source>
        <strain evidence="6">NFK12</strain>
    </source>
</reference>
<dbReference type="GO" id="GO:0016787">
    <property type="term" value="F:hydrolase activity"/>
    <property type="evidence" value="ECO:0007669"/>
    <property type="project" value="UniProtKB-KW"/>
</dbReference>
<dbReference type="InterPro" id="IPR010982">
    <property type="entry name" value="Lambda_DNA-bd_dom_sf"/>
</dbReference>
<dbReference type="AlphaFoldDB" id="A0A927IGL7"/>
<dbReference type="SUPFAM" id="SSF56281">
    <property type="entry name" value="Metallo-hydrolase/oxidoreductase"/>
    <property type="match status" value="1"/>
</dbReference>
<dbReference type="GO" id="GO:0046872">
    <property type="term" value="F:metal ion binding"/>
    <property type="evidence" value="ECO:0007669"/>
    <property type="project" value="UniProtKB-KW"/>
</dbReference>
<gene>
    <name evidence="6" type="ORF">IEN85_07305</name>
</gene>
<dbReference type="InterPro" id="IPR051453">
    <property type="entry name" value="MBL_Glyoxalase_II"/>
</dbReference>
<dbReference type="PROSITE" id="PS50943">
    <property type="entry name" value="HTH_CROC1"/>
    <property type="match status" value="1"/>
</dbReference>
<organism evidence="6 7">
    <name type="scientific">Pelagicoccus enzymogenes</name>
    <dbReference type="NCBI Taxonomy" id="2773457"/>
    <lineage>
        <taxon>Bacteria</taxon>
        <taxon>Pseudomonadati</taxon>
        <taxon>Verrucomicrobiota</taxon>
        <taxon>Opitutia</taxon>
        <taxon>Puniceicoccales</taxon>
        <taxon>Pelagicoccaceae</taxon>
        <taxon>Pelagicoccus</taxon>
    </lineage>
</organism>
<keyword evidence="3" id="KW-0378">Hydrolase</keyword>
<evidence type="ECO:0000313" key="6">
    <source>
        <dbReference type="EMBL" id="MBD5779296.1"/>
    </source>
</evidence>
<dbReference type="InterPro" id="IPR001279">
    <property type="entry name" value="Metallo-B-lactamas"/>
</dbReference>
<dbReference type="InterPro" id="IPR036866">
    <property type="entry name" value="RibonucZ/Hydroxyglut_hydro"/>
</dbReference>
<evidence type="ECO:0000256" key="3">
    <source>
        <dbReference type="ARBA" id="ARBA00022801"/>
    </source>
</evidence>
<dbReference type="CDD" id="cd06262">
    <property type="entry name" value="metallo-hydrolase-like_MBL-fold"/>
    <property type="match status" value="1"/>
</dbReference>
<dbReference type="Gene3D" id="1.10.260.40">
    <property type="entry name" value="lambda repressor-like DNA-binding domains"/>
    <property type="match status" value="1"/>
</dbReference>
<evidence type="ECO:0000259" key="5">
    <source>
        <dbReference type="PROSITE" id="PS50943"/>
    </source>
</evidence>
<comment type="caution">
    <text evidence="6">The sequence shown here is derived from an EMBL/GenBank/DDBJ whole genome shotgun (WGS) entry which is preliminary data.</text>
</comment>
<proteinExistence type="predicted"/>
<dbReference type="EMBL" id="JACYFG010000007">
    <property type="protein sequence ID" value="MBD5779296.1"/>
    <property type="molecule type" value="Genomic_DNA"/>
</dbReference>
<dbReference type="RefSeq" id="WP_191616429.1">
    <property type="nucleotide sequence ID" value="NZ_JACYFG010000007.1"/>
</dbReference>
<dbReference type="Gene3D" id="3.60.15.10">
    <property type="entry name" value="Ribonuclease Z/Hydroxyacylglutathione hydrolase-like"/>
    <property type="match status" value="1"/>
</dbReference>
<feature type="domain" description="HTH cro/C1-type" evidence="5">
    <location>
        <begin position="13"/>
        <end position="65"/>
    </location>
</feature>
<evidence type="ECO:0000256" key="2">
    <source>
        <dbReference type="ARBA" id="ARBA00022723"/>
    </source>
</evidence>
<evidence type="ECO:0000256" key="1">
    <source>
        <dbReference type="ARBA" id="ARBA00001947"/>
    </source>
</evidence>
<name>A0A927IGL7_9BACT</name>
<dbReference type="SUPFAM" id="SSF47413">
    <property type="entry name" value="lambda repressor-like DNA-binding domains"/>
    <property type="match status" value="1"/>
</dbReference>
<keyword evidence="7" id="KW-1185">Reference proteome</keyword>
<keyword evidence="4" id="KW-0862">Zinc</keyword>
<keyword evidence="2" id="KW-0479">Metal-binding</keyword>
<evidence type="ECO:0000256" key="4">
    <source>
        <dbReference type="ARBA" id="ARBA00022833"/>
    </source>
</evidence>
<accession>A0A927IGL7</accession>
<dbReference type="Proteomes" id="UP000622317">
    <property type="component" value="Unassembled WGS sequence"/>
</dbReference>
<dbReference type="CDD" id="cd00093">
    <property type="entry name" value="HTH_XRE"/>
    <property type="match status" value="1"/>
</dbReference>
<evidence type="ECO:0000313" key="7">
    <source>
        <dbReference type="Proteomes" id="UP000622317"/>
    </source>
</evidence>
<dbReference type="PANTHER" id="PTHR46233">
    <property type="entry name" value="HYDROXYACYLGLUTATHIONE HYDROLASE GLOC"/>
    <property type="match status" value="1"/>
</dbReference>
<dbReference type="InterPro" id="IPR001387">
    <property type="entry name" value="Cro/C1-type_HTH"/>
</dbReference>
<comment type="cofactor">
    <cofactor evidence="1">
        <name>Zn(2+)</name>
        <dbReference type="ChEBI" id="CHEBI:29105"/>
    </cofactor>
</comment>
<protein>
    <submittedName>
        <fullName evidence="6">MBL fold metallo-hydrolase</fullName>
    </submittedName>
</protein>
<sequence length="273" mass="29482">MILQVEDEFSDVLSKAQKGQGISTEALAERVGVSENAIRAARRGEFDPEVVEALGKGLGLNVEALLQLGRGEWKPEPVAQLQGFAMASTPFYDWQVNAFAVWDERIKQAIVFDTGTRADPLLELLDSKKLEMHALVLTHSHWDHVDAAEDLLDRWPAARAFLNGKEGSVSVPTDSIADGFEIEVGRLRVRGFDTPGHTEGGMSFAVGGLGRELAIVGDALFAGSMGGANVSYAAGLRSLRRILELPEDTVLAPGHGPLTTVGQERRMNCFAAF</sequence>
<dbReference type="GO" id="GO:0003677">
    <property type="term" value="F:DNA binding"/>
    <property type="evidence" value="ECO:0007669"/>
    <property type="project" value="InterPro"/>
</dbReference>
<dbReference type="Pfam" id="PF00753">
    <property type="entry name" value="Lactamase_B"/>
    <property type="match status" value="1"/>
</dbReference>
<dbReference type="PANTHER" id="PTHR46233:SF3">
    <property type="entry name" value="HYDROXYACYLGLUTATHIONE HYDROLASE GLOC"/>
    <property type="match status" value="1"/>
</dbReference>
<dbReference type="SMART" id="SM00849">
    <property type="entry name" value="Lactamase_B"/>
    <property type="match status" value="1"/>
</dbReference>